<evidence type="ECO:0000313" key="1">
    <source>
        <dbReference type="EMBL" id="OGG51107.1"/>
    </source>
</evidence>
<reference evidence="1 2" key="1">
    <citation type="journal article" date="2016" name="Nat. Commun.">
        <title>Thousands of microbial genomes shed light on interconnected biogeochemical processes in an aquifer system.</title>
        <authorList>
            <person name="Anantharaman K."/>
            <person name="Brown C.T."/>
            <person name="Hug L.A."/>
            <person name="Sharon I."/>
            <person name="Castelle C.J."/>
            <person name="Probst A.J."/>
            <person name="Thomas B.C."/>
            <person name="Singh A."/>
            <person name="Wilkins M.J."/>
            <person name="Karaoz U."/>
            <person name="Brodie E.L."/>
            <person name="Williams K.H."/>
            <person name="Hubbard S.S."/>
            <person name="Banfield J.F."/>
        </authorList>
    </citation>
    <scope>NUCLEOTIDE SEQUENCE [LARGE SCALE GENOMIC DNA]</scope>
</reference>
<sequence>MKGKVVLILCEGNDANLCSIAADDYPGGKSPKVGDLVPLRAKRTFRATVGEGATSESKELEATYLDGLYEVREVRSGKGYDLHPKARGAPFYTLDENIEGYGITLARKRLPLDDTMKPIEARVDFGM</sequence>
<dbReference type="AlphaFoldDB" id="A0A1F6CPS2"/>
<name>A0A1F6CPS2_9BACT</name>
<comment type="caution">
    <text evidence="1">The sequence shown here is derived from an EMBL/GenBank/DDBJ whole genome shotgun (WGS) entry which is preliminary data.</text>
</comment>
<evidence type="ECO:0000313" key="2">
    <source>
        <dbReference type="Proteomes" id="UP000178370"/>
    </source>
</evidence>
<organism evidence="1 2">
    <name type="scientific">Candidatus Kaiserbacteria bacterium RIFCSPHIGHO2_01_FULL_54_36</name>
    <dbReference type="NCBI Taxonomy" id="1798482"/>
    <lineage>
        <taxon>Bacteria</taxon>
        <taxon>Candidatus Kaiseribacteriota</taxon>
    </lineage>
</organism>
<proteinExistence type="predicted"/>
<accession>A0A1F6CPS2</accession>
<gene>
    <name evidence="1" type="ORF">A2763_02080</name>
</gene>
<dbReference type="EMBL" id="MFKV01000002">
    <property type="protein sequence ID" value="OGG51107.1"/>
    <property type="molecule type" value="Genomic_DNA"/>
</dbReference>
<dbReference type="STRING" id="1798482.A2763_02080"/>
<protein>
    <submittedName>
        <fullName evidence="1">Uncharacterized protein</fullName>
    </submittedName>
</protein>
<dbReference type="Proteomes" id="UP000178370">
    <property type="component" value="Unassembled WGS sequence"/>
</dbReference>